<evidence type="ECO:0000259" key="4">
    <source>
        <dbReference type="Pfam" id="PF20703"/>
    </source>
</evidence>
<dbReference type="Proteomes" id="UP000648984">
    <property type="component" value="Unassembled WGS sequence"/>
</dbReference>
<feature type="coiled-coil region" evidence="1">
    <location>
        <begin position="499"/>
        <end position="603"/>
    </location>
</feature>
<dbReference type="Gene3D" id="3.40.50.300">
    <property type="entry name" value="P-loop containing nucleotide triphosphate hydrolases"/>
    <property type="match status" value="1"/>
</dbReference>
<keyword evidence="3" id="KW-0472">Membrane</keyword>
<dbReference type="PANTHER" id="PTHR18947">
    <property type="entry name" value="HOOK PROTEINS"/>
    <property type="match status" value="1"/>
</dbReference>
<evidence type="ECO:0000313" key="5">
    <source>
        <dbReference type="EMBL" id="NMG76605.1"/>
    </source>
</evidence>
<keyword evidence="3" id="KW-0812">Transmembrane</keyword>
<proteinExistence type="predicted"/>
<dbReference type="InterPro" id="IPR027417">
    <property type="entry name" value="P-loop_NTPase"/>
</dbReference>
<evidence type="ECO:0000256" key="2">
    <source>
        <dbReference type="SAM" id="MobiDB-lite"/>
    </source>
</evidence>
<keyword evidence="6" id="KW-1185">Reference proteome</keyword>
<feature type="domain" description="Novel STAND NTPase 1" evidence="4">
    <location>
        <begin position="9"/>
        <end position="424"/>
    </location>
</feature>
<evidence type="ECO:0000256" key="3">
    <source>
        <dbReference type="SAM" id="Phobius"/>
    </source>
</evidence>
<reference evidence="5 6" key="1">
    <citation type="submission" date="2019-12" db="EMBL/GenBank/DDBJ databases">
        <title>Comparative genomics gives insights into the taxonomy of the Azoarcus-Aromatoleum group and reveals separate origins of nif in the plant-associated Azoarcus and non-plant-associated Aromatoleum sub-groups.</title>
        <authorList>
            <person name="Lafos M."/>
            <person name="Maluk M."/>
            <person name="Batista M."/>
            <person name="Junghare M."/>
            <person name="Carmona M."/>
            <person name="Faoro H."/>
            <person name="Cruz L.M."/>
            <person name="Battistoni F."/>
            <person name="De Souza E."/>
            <person name="Pedrosa F."/>
            <person name="Chen W.-M."/>
            <person name="Poole P.S."/>
            <person name="Dixon R.A."/>
            <person name="James E.K."/>
        </authorList>
    </citation>
    <scope>NUCLEOTIDE SEQUENCE [LARGE SCALE GENOMIC DNA]</scope>
    <source>
        <strain evidence="5 6">22Lin</strain>
    </source>
</reference>
<dbReference type="Pfam" id="PF20703">
    <property type="entry name" value="nSTAND1"/>
    <property type="match status" value="1"/>
</dbReference>
<feature type="region of interest" description="Disordered" evidence="2">
    <location>
        <begin position="673"/>
        <end position="694"/>
    </location>
</feature>
<sequence>MSAALRLNPYPGLRAFEPDETALFFGRERETDELRRRLRTARFLAVIGSSGSGKSSLVRSGLIPSLHAGFMAGAGSSWRIAIARPGEDPIGRLAEALDRPEVLGPVTTHADTRRTLLEVTLRDSSLGLAEAVRQAGLPAGENLLVVIDQFEELFRFRSSWPLQAGDEAAAYVKLLLAAAHNPAAPIYVVLTMRSEFIGDCIAFEGLPEAINAGQYLIPRMSRDALRAAITGPAAVSGVTVAPRLLARLLNEVGTNLDRLPVLQHALMRTWDAWARDHADGEALDLRHYEAIGTMAAALSRHADEAYAELDGARERAIAERLFKTLTETTPDGRGVRRPTAVAQLMEVCGAGLEEIERVVDRLRAPGRAFLQPAAGIRLTPQTVVDISHESLMRLWTRLVGWVRDEARAIDIYRRLARSAAQHAAGEASLWRPPELSLGLRWARETRPSAAWAGVEHSEFDRAMRFLQRSRRVHRLKLGLAVAAVALVVLLAIGWFAAEAERQRRQKVALQAQLDVLVAAKSQAEASRHAQTAQVQALRERNATLKSGVASLQQTRRGLETDVATLREDNRRLESEIVRIELERDALRKRSQELEQEFASLITTESALQARTRALQQVLPLLQTQTATLRAQLDALHARSTALRQRLSETEPCEHVLSATMAAPSRSVGTAQDMLIGAAPPPPKPPLPPDPASPDTLRRQIDELTRELAALVEEKAKLQDEAGWLERENVLLDSQQDALRQEIARLQAEFGALTRRHEALQAAAERAEAERTTFADRVQAGEQRNNAKHAAVEAARVAHAELERGAVAEASAIGSANSMAQGLRADNERLAATLAPHVERLLEASRNPTQPVDLAAMLAVKAWHWAPYDADDPARPAVYNTLWQVLNRLDGEAARRLIDPGAAAAGKLATTRAEVLAQALCERAARPLTEAEWRRFMPAGACFRPEAAQPCTR</sequence>
<keyword evidence="3" id="KW-1133">Transmembrane helix</keyword>
<feature type="transmembrane region" description="Helical" evidence="3">
    <location>
        <begin position="477"/>
        <end position="497"/>
    </location>
</feature>
<evidence type="ECO:0000313" key="6">
    <source>
        <dbReference type="Proteomes" id="UP000648984"/>
    </source>
</evidence>
<protein>
    <recommendedName>
        <fullName evidence="4">Novel STAND NTPase 1 domain-containing protein</fullName>
    </recommendedName>
</protein>
<feature type="compositionally biased region" description="Pro residues" evidence="2">
    <location>
        <begin position="678"/>
        <end position="691"/>
    </location>
</feature>
<dbReference type="SUPFAM" id="SSF52540">
    <property type="entry name" value="P-loop containing nucleoside triphosphate hydrolases"/>
    <property type="match status" value="1"/>
</dbReference>
<organism evidence="5 6">
    <name type="scientific">Aromatoleum diolicum</name>
    <dbReference type="NCBI Taxonomy" id="75796"/>
    <lineage>
        <taxon>Bacteria</taxon>
        <taxon>Pseudomonadati</taxon>
        <taxon>Pseudomonadota</taxon>
        <taxon>Betaproteobacteria</taxon>
        <taxon>Rhodocyclales</taxon>
        <taxon>Rhodocyclaceae</taxon>
        <taxon>Aromatoleum</taxon>
    </lineage>
</organism>
<dbReference type="EMBL" id="WTVQ01000036">
    <property type="protein sequence ID" value="NMG76605.1"/>
    <property type="molecule type" value="Genomic_DNA"/>
</dbReference>
<evidence type="ECO:0000256" key="1">
    <source>
        <dbReference type="SAM" id="Coils"/>
    </source>
</evidence>
<comment type="caution">
    <text evidence="5">The sequence shown here is derived from an EMBL/GenBank/DDBJ whole genome shotgun (WGS) entry which is preliminary data.</text>
</comment>
<dbReference type="PANTHER" id="PTHR18947:SF28">
    <property type="entry name" value="GIRDIN, ISOFORM A"/>
    <property type="match status" value="1"/>
</dbReference>
<dbReference type="Gene3D" id="1.10.287.1490">
    <property type="match status" value="2"/>
</dbReference>
<keyword evidence="1" id="KW-0175">Coiled coil</keyword>
<name>A0ABX1QF53_9RHOO</name>
<dbReference type="InterPro" id="IPR049052">
    <property type="entry name" value="nSTAND1"/>
</dbReference>
<dbReference type="RefSeq" id="WP_169261750.1">
    <property type="nucleotide sequence ID" value="NZ_WTVQ01000036.1"/>
</dbReference>
<gene>
    <name evidence="5" type="ORF">GPA25_17735</name>
</gene>
<accession>A0ABX1QF53</accession>